<evidence type="ECO:0000256" key="1">
    <source>
        <dbReference type="SAM" id="MobiDB-lite"/>
    </source>
</evidence>
<protein>
    <submittedName>
        <fullName evidence="2">Uncharacterized protein</fullName>
    </submittedName>
</protein>
<reference evidence="2" key="1">
    <citation type="submission" date="2014-11" db="EMBL/GenBank/DDBJ databases">
        <authorList>
            <person name="Amaro Gonzalez C."/>
        </authorList>
    </citation>
    <scope>NUCLEOTIDE SEQUENCE</scope>
</reference>
<reference evidence="2" key="2">
    <citation type="journal article" date="2015" name="Fish Shellfish Immunol.">
        <title>Early steps in the European eel (Anguilla anguilla)-Vibrio vulnificus interaction in the gills: Role of the RtxA13 toxin.</title>
        <authorList>
            <person name="Callol A."/>
            <person name="Pajuelo D."/>
            <person name="Ebbesson L."/>
            <person name="Teles M."/>
            <person name="MacKenzie S."/>
            <person name="Amaro C."/>
        </authorList>
    </citation>
    <scope>NUCLEOTIDE SEQUENCE</scope>
</reference>
<organism evidence="2">
    <name type="scientific">Anguilla anguilla</name>
    <name type="common">European freshwater eel</name>
    <name type="synonym">Muraena anguilla</name>
    <dbReference type="NCBI Taxonomy" id="7936"/>
    <lineage>
        <taxon>Eukaryota</taxon>
        <taxon>Metazoa</taxon>
        <taxon>Chordata</taxon>
        <taxon>Craniata</taxon>
        <taxon>Vertebrata</taxon>
        <taxon>Euteleostomi</taxon>
        <taxon>Actinopterygii</taxon>
        <taxon>Neopterygii</taxon>
        <taxon>Teleostei</taxon>
        <taxon>Anguilliformes</taxon>
        <taxon>Anguillidae</taxon>
        <taxon>Anguilla</taxon>
    </lineage>
</organism>
<name>A0A0E9PNK4_ANGAN</name>
<feature type="compositionally biased region" description="Basic and acidic residues" evidence="1">
    <location>
        <begin position="29"/>
        <end position="40"/>
    </location>
</feature>
<proteinExistence type="predicted"/>
<dbReference type="EMBL" id="GBXM01103169">
    <property type="protein sequence ID" value="JAH05408.1"/>
    <property type="molecule type" value="Transcribed_RNA"/>
</dbReference>
<dbReference type="AlphaFoldDB" id="A0A0E9PNK4"/>
<feature type="region of interest" description="Disordered" evidence="1">
    <location>
        <begin position="1"/>
        <end position="40"/>
    </location>
</feature>
<sequence length="40" mass="4287">MHCPDDSLVPVLPKPVGRVSPLESLTTTETDKTGQGDPHM</sequence>
<accession>A0A0E9PNK4</accession>
<evidence type="ECO:0000313" key="2">
    <source>
        <dbReference type="EMBL" id="JAH05408.1"/>
    </source>
</evidence>